<dbReference type="InterPro" id="IPR036866">
    <property type="entry name" value="RibonucZ/Hydroxyglut_hydro"/>
</dbReference>
<dbReference type="InterPro" id="IPR050662">
    <property type="entry name" value="Sec-metab_biosynth-thioest"/>
</dbReference>
<dbReference type="InterPro" id="IPR036388">
    <property type="entry name" value="WH-like_DNA-bd_sf"/>
</dbReference>
<accession>A0A1W5CY73</accession>
<keyword evidence="4" id="KW-0479">Metal-binding</keyword>
<dbReference type="InterPro" id="IPR047921">
    <property type="entry name" value="LACTB2-like_MBL-fold"/>
</dbReference>
<reference evidence="9" key="1">
    <citation type="submission" date="2017-03" db="EMBL/GenBank/DDBJ databases">
        <authorList>
            <person name="Sharma R."/>
            <person name="Thines M."/>
        </authorList>
    </citation>
    <scope>NUCLEOTIDE SEQUENCE [LARGE SCALE GENOMIC DNA]</scope>
</reference>
<dbReference type="FunFam" id="3.60.15.10:FF:000041">
    <property type="entry name" value="Metallo-beta-lactamase domain protein"/>
    <property type="match status" value="1"/>
</dbReference>
<proteinExistence type="inferred from homology"/>
<dbReference type="Pfam" id="PF00753">
    <property type="entry name" value="Lactamase_B"/>
    <property type="match status" value="1"/>
</dbReference>
<evidence type="ECO:0000259" key="7">
    <source>
        <dbReference type="SMART" id="SM00849"/>
    </source>
</evidence>
<dbReference type="SUPFAM" id="SSF56281">
    <property type="entry name" value="Metallo-hydrolase/oxidoreductase"/>
    <property type="match status" value="1"/>
</dbReference>
<protein>
    <submittedName>
        <fullName evidence="8">Metallo-beta-lactamase superfamily protein</fullName>
    </submittedName>
</protein>
<comment type="similarity">
    <text evidence="3">Belongs to the metallo-beta-lactamase superfamily.</text>
</comment>
<dbReference type="GO" id="GO:0016787">
    <property type="term" value="F:hydrolase activity"/>
    <property type="evidence" value="ECO:0007669"/>
    <property type="project" value="UniProtKB-KW"/>
</dbReference>
<evidence type="ECO:0000256" key="6">
    <source>
        <dbReference type="ARBA" id="ARBA00022833"/>
    </source>
</evidence>
<sequence length="320" mass="35846">MARDPIKINQHIWGDYLSAQGKKLPDLADVEDVTNRVIRIMGGNPGAMQLQGTNTYLLGIGKSRILVDTGQGMLLWAENMIKLLKDRDLDISHILLTHWHGDHTGGVPDLVAYNPEFASRVYKSHPDPGQQSIEDGQYFRTEGATVKAVFTPGHAIDHMCFLLEEENALFTGDNVLGHGYSVAEDLGLYMKSLVYMEGQHCAVGYPAHGMKIENLPRKIKLYIQHKKGREKQIYGALVGNKAKVVKAGQSGKGSLTTRELVYSLHGDVPDDMFELALEPFMTEVLWKLAEDHKVGFEMAGGNRRWFLNERTWRAESIKQC</sequence>
<dbReference type="AlphaFoldDB" id="A0A1W5CY73"/>
<dbReference type="PANTHER" id="PTHR23131">
    <property type="entry name" value="ENDORIBONUCLEASE LACTB2"/>
    <property type="match status" value="1"/>
</dbReference>
<evidence type="ECO:0000256" key="5">
    <source>
        <dbReference type="ARBA" id="ARBA00022801"/>
    </source>
</evidence>
<keyword evidence="5" id="KW-0378">Hydrolase</keyword>
<comment type="cofactor">
    <cofactor evidence="1">
        <name>Zn(2+)</name>
        <dbReference type="ChEBI" id="CHEBI:29105"/>
    </cofactor>
</comment>
<dbReference type="Gene3D" id="3.60.15.10">
    <property type="entry name" value="Ribonuclease Z/Hydroxyacylglutathione hydrolase-like"/>
    <property type="match status" value="1"/>
</dbReference>
<dbReference type="Gene3D" id="1.10.10.10">
    <property type="entry name" value="Winged helix-like DNA-binding domain superfamily/Winged helix DNA-binding domain"/>
    <property type="match status" value="1"/>
</dbReference>
<dbReference type="Proteomes" id="UP000192927">
    <property type="component" value="Unassembled WGS sequence"/>
</dbReference>
<keyword evidence="6" id="KW-0862">Zinc</keyword>
<keyword evidence="9" id="KW-1185">Reference proteome</keyword>
<comment type="pathway">
    <text evidence="2">Secondary metabolite biosynthesis.</text>
</comment>
<evidence type="ECO:0000256" key="4">
    <source>
        <dbReference type="ARBA" id="ARBA00022723"/>
    </source>
</evidence>
<evidence type="ECO:0000313" key="9">
    <source>
        <dbReference type="Proteomes" id="UP000192927"/>
    </source>
</evidence>
<dbReference type="SMART" id="SM00849">
    <property type="entry name" value="Lactamase_B"/>
    <property type="match status" value="1"/>
</dbReference>
<evidence type="ECO:0000256" key="2">
    <source>
        <dbReference type="ARBA" id="ARBA00005179"/>
    </source>
</evidence>
<dbReference type="GO" id="GO:0046872">
    <property type="term" value="F:metal ion binding"/>
    <property type="evidence" value="ECO:0007669"/>
    <property type="project" value="UniProtKB-KW"/>
</dbReference>
<feature type="domain" description="Metallo-beta-lactamase" evidence="7">
    <location>
        <begin position="52"/>
        <end position="208"/>
    </location>
</feature>
<dbReference type="PANTHER" id="PTHR23131:SF2">
    <property type="entry name" value="LACTAMASE-LIKE PROTEIN APTB-RELATED"/>
    <property type="match status" value="1"/>
</dbReference>
<evidence type="ECO:0000256" key="1">
    <source>
        <dbReference type="ARBA" id="ARBA00001947"/>
    </source>
</evidence>
<dbReference type="InterPro" id="IPR001279">
    <property type="entry name" value="Metallo-B-lactamas"/>
</dbReference>
<dbReference type="GO" id="GO:0044550">
    <property type="term" value="P:secondary metabolite biosynthetic process"/>
    <property type="evidence" value="ECO:0007669"/>
    <property type="project" value="TreeGrafter"/>
</dbReference>
<evidence type="ECO:0000256" key="3">
    <source>
        <dbReference type="ARBA" id="ARBA00007749"/>
    </source>
</evidence>
<dbReference type="CDD" id="cd07722">
    <property type="entry name" value="LACTB2-like_MBL-fold"/>
    <property type="match status" value="1"/>
</dbReference>
<dbReference type="EMBL" id="FWEW01000824">
    <property type="protein sequence ID" value="SLM35818.1"/>
    <property type="molecule type" value="Genomic_DNA"/>
</dbReference>
<evidence type="ECO:0000313" key="8">
    <source>
        <dbReference type="EMBL" id="SLM35818.1"/>
    </source>
</evidence>
<organism evidence="8 9">
    <name type="scientific">Lasallia pustulata</name>
    <dbReference type="NCBI Taxonomy" id="136370"/>
    <lineage>
        <taxon>Eukaryota</taxon>
        <taxon>Fungi</taxon>
        <taxon>Dikarya</taxon>
        <taxon>Ascomycota</taxon>
        <taxon>Pezizomycotina</taxon>
        <taxon>Lecanoromycetes</taxon>
        <taxon>OSLEUM clade</taxon>
        <taxon>Umbilicariomycetidae</taxon>
        <taxon>Umbilicariales</taxon>
        <taxon>Umbilicariaceae</taxon>
        <taxon>Lasallia</taxon>
    </lineage>
</organism>
<name>A0A1W5CY73_9LECA</name>